<sequence>MMEPRQLLERYYAMWNDKDFSQADVLLDPDVRFRGSLGIEANGLAGFKDYAELVTRAFPALYHAVEITVVENERAAAYVSYTGKHEGELFGHPASGNRVSFSGASFFHFRNGKIASINVLGDLNTLLSQLS</sequence>
<keyword evidence="2" id="KW-1185">Reference proteome</keyword>
<reference evidence="1 2" key="1">
    <citation type="submission" date="2024-03" db="EMBL/GenBank/DDBJ databases">
        <title>Sulfurimonas sp. HSL3-1.</title>
        <authorList>
            <person name="Wang S."/>
        </authorList>
    </citation>
    <scope>NUCLEOTIDE SEQUENCE [LARGE SCALE GENOMIC DNA]</scope>
    <source>
        <strain evidence="1 2">HSL3-1</strain>
    </source>
</reference>
<dbReference type="RefSeq" id="WP_345971355.1">
    <property type="nucleotide sequence ID" value="NZ_CP147920.1"/>
</dbReference>
<gene>
    <name evidence="1" type="ORF">WCY31_05820</name>
</gene>
<evidence type="ECO:0000313" key="2">
    <source>
        <dbReference type="Proteomes" id="UP001447842"/>
    </source>
</evidence>
<dbReference type="InterPro" id="IPR009959">
    <property type="entry name" value="Cyclase_SnoaL-like"/>
</dbReference>
<proteinExistence type="predicted"/>
<dbReference type="EMBL" id="CP147920">
    <property type="protein sequence ID" value="XAU16224.1"/>
    <property type="molecule type" value="Genomic_DNA"/>
</dbReference>
<evidence type="ECO:0000313" key="1">
    <source>
        <dbReference type="EMBL" id="XAU16224.1"/>
    </source>
</evidence>
<dbReference type="Gene3D" id="3.10.450.50">
    <property type="match status" value="1"/>
</dbReference>
<dbReference type="Proteomes" id="UP001447842">
    <property type="component" value="Chromosome"/>
</dbReference>
<accession>A0ABZ3HD12</accession>
<dbReference type="SUPFAM" id="SSF54427">
    <property type="entry name" value="NTF2-like"/>
    <property type="match status" value="1"/>
</dbReference>
<protein>
    <submittedName>
        <fullName evidence="1">Ester cyclase</fullName>
    </submittedName>
</protein>
<dbReference type="Pfam" id="PF07366">
    <property type="entry name" value="SnoaL"/>
    <property type="match status" value="1"/>
</dbReference>
<dbReference type="PANTHER" id="PTHR38436">
    <property type="entry name" value="POLYKETIDE CYCLASE SNOAL-LIKE DOMAIN"/>
    <property type="match status" value="1"/>
</dbReference>
<dbReference type="PANTHER" id="PTHR38436:SF1">
    <property type="entry name" value="ESTER CYCLASE"/>
    <property type="match status" value="1"/>
</dbReference>
<name>A0ABZ3HD12_9BACT</name>
<dbReference type="InterPro" id="IPR032710">
    <property type="entry name" value="NTF2-like_dom_sf"/>
</dbReference>
<organism evidence="1 2">
    <name type="scientific">Sulfurimonas diazotrophicus</name>
    <dbReference type="NCBI Taxonomy" id="3131939"/>
    <lineage>
        <taxon>Bacteria</taxon>
        <taxon>Pseudomonadati</taxon>
        <taxon>Campylobacterota</taxon>
        <taxon>Epsilonproteobacteria</taxon>
        <taxon>Campylobacterales</taxon>
        <taxon>Sulfurimonadaceae</taxon>
        <taxon>Sulfurimonas</taxon>
    </lineage>
</organism>